<dbReference type="PANTHER" id="PTHR30543:SF21">
    <property type="entry name" value="NAD(P)H-DEPENDENT FMN REDUCTASE LOT6"/>
    <property type="match status" value="1"/>
</dbReference>
<evidence type="ECO:0000259" key="2">
    <source>
        <dbReference type="Pfam" id="PF03358"/>
    </source>
</evidence>
<dbReference type="Pfam" id="PF03358">
    <property type="entry name" value="FMN_red"/>
    <property type="match status" value="1"/>
</dbReference>
<dbReference type="RefSeq" id="WP_307397543.1">
    <property type="nucleotide sequence ID" value="NZ_BAAADK010000015.1"/>
</dbReference>
<protein>
    <submittedName>
        <fullName evidence="3">NAD(P)H-dependent FMN reductase</fullName>
    </submittedName>
</protein>
<gene>
    <name evidence="3" type="ORF">J2S11_004012</name>
</gene>
<reference evidence="3 4" key="1">
    <citation type="submission" date="2023-07" db="EMBL/GenBank/DDBJ databases">
        <title>Genomic Encyclopedia of Type Strains, Phase IV (KMG-IV): sequencing the most valuable type-strain genomes for metagenomic binning, comparative biology and taxonomic classification.</title>
        <authorList>
            <person name="Goeker M."/>
        </authorList>
    </citation>
    <scope>NUCLEOTIDE SEQUENCE [LARGE SCALE GENOMIC DNA]</scope>
    <source>
        <strain evidence="3 4">DSM 12751</strain>
    </source>
</reference>
<dbReference type="Gene3D" id="3.40.50.360">
    <property type="match status" value="1"/>
</dbReference>
<evidence type="ECO:0000256" key="1">
    <source>
        <dbReference type="ARBA" id="ARBA00009428"/>
    </source>
</evidence>
<dbReference type="InterPro" id="IPR005025">
    <property type="entry name" value="FMN_Rdtase-like_dom"/>
</dbReference>
<comment type="caution">
    <text evidence="3">The sequence shown here is derived from an EMBL/GenBank/DDBJ whole genome shotgun (WGS) entry which is preliminary data.</text>
</comment>
<dbReference type="EMBL" id="JAUSTY010000023">
    <property type="protein sequence ID" value="MDQ0168082.1"/>
    <property type="molecule type" value="Genomic_DNA"/>
</dbReference>
<dbReference type="Proteomes" id="UP001235840">
    <property type="component" value="Unassembled WGS sequence"/>
</dbReference>
<dbReference type="InterPro" id="IPR029039">
    <property type="entry name" value="Flavoprotein-like_sf"/>
</dbReference>
<proteinExistence type="inferred from homology"/>
<organism evidence="3 4">
    <name type="scientific">Caldalkalibacillus horti</name>
    <dbReference type="NCBI Taxonomy" id="77523"/>
    <lineage>
        <taxon>Bacteria</taxon>
        <taxon>Bacillati</taxon>
        <taxon>Bacillota</taxon>
        <taxon>Bacilli</taxon>
        <taxon>Bacillales</taxon>
        <taxon>Bacillaceae</taxon>
        <taxon>Caldalkalibacillus</taxon>
    </lineage>
</organism>
<keyword evidence="4" id="KW-1185">Reference proteome</keyword>
<dbReference type="PANTHER" id="PTHR30543">
    <property type="entry name" value="CHROMATE REDUCTASE"/>
    <property type="match status" value="1"/>
</dbReference>
<accession>A0ABT9W4B0</accession>
<dbReference type="SUPFAM" id="SSF52218">
    <property type="entry name" value="Flavoproteins"/>
    <property type="match status" value="1"/>
</dbReference>
<feature type="domain" description="NADPH-dependent FMN reductase-like" evidence="2">
    <location>
        <begin position="1"/>
        <end position="139"/>
    </location>
</feature>
<evidence type="ECO:0000313" key="4">
    <source>
        <dbReference type="Proteomes" id="UP001235840"/>
    </source>
</evidence>
<sequence length="187" mass="20304">MKVLAITGSMKVESRTKKATEIVIQACKEAAGDEITIEHLHLATFPLPLFDGRSDISTYPENVHTLLKKVEEADGLILASPEYHGSLTGALKNALDFVGGRSMEGKIVAILATLGGAVATNTVNTLNQICRNLHAFPLPLNPSVPRSYEAYNADGSLKDEKIHERLEALGQLLVRELKKDIAYKVSL</sequence>
<name>A0ABT9W4B0_9BACI</name>
<evidence type="ECO:0000313" key="3">
    <source>
        <dbReference type="EMBL" id="MDQ0168082.1"/>
    </source>
</evidence>
<comment type="similarity">
    <text evidence="1">Belongs to the azoreductase type 2 family.</text>
</comment>
<dbReference type="InterPro" id="IPR050712">
    <property type="entry name" value="NAD(P)H-dep_reductase"/>
</dbReference>